<sequence length="317" mass="34775">MGRPQKEIVLDGSPVRLFAYWLRDLRGSAGLTLDQLARRAGYGRTTVSDAMRGDNFPTRSVALAVVGACGGDVRRWGEYWAQVRRALDPDCPEGPAGVVPPPWDAPADRVGGARPERCPADCARVEPHGWYTESVSTRLRLDTPVPEALERRAVVVTCDGLARIPVGVSVPRRAGDTTPGHGLEISVVQGGRLEGGGPRYESYFERFLVPPAPLAAGTRHVYELRLRIPPAQPMAPHFVHVPLTRSEHFRLRVRFHRARPPRTVWRLAGVPTAVIYQRNPGTPTLRPDEQGLVDVEFGGMKVGYGYGLCWLEAGTGE</sequence>
<dbReference type="GeneID" id="303247375"/>
<dbReference type="EMBL" id="CP163433">
    <property type="protein sequence ID" value="XDQ21996.1"/>
    <property type="molecule type" value="Genomic_DNA"/>
</dbReference>
<dbReference type="InterPro" id="IPR001387">
    <property type="entry name" value="Cro/C1-type_HTH"/>
</dbReference>
<dbReference type="SUPFAM" id="SSF47413">
    <property type="entry name" value="lambda repressor-like DNA-binding domains"/>
    <property type="match status" value="1"/>
</dbReference>
<gene>
    <name evidence="2" type="ORF">AB5J48_29385</name>
</gene>
<reference evidence="2" key="1">
    <citation type="submission" date="2024-07" db="EMBL/GenBank/DDBJ databases">
        <authorList>
            <person name="Yu S.T."/>
        </authorList>
    </citation>
    <scope>NUCLEOTIDE SEQUENCE</scope>
    <source>
        <strain evidence="2">R17</strain>
    </source>
</reference>
<dbReference type="PROSITE" id="PS50943">
    <property type="entry name" value="HTH_CROC1"/>
    <property type="match status" value="1"/>
</dbReference>
<feature type="domain" description="HTH cro/C1-type" evidence="1">
    <location>
        <begin position="22"/>
        <end position="76"/>
    </location>
</feature>
<dbReference type="CDD" id="cd00093">
    <property type="entry name" value="HTH_XRE"/>
    <property type="match status" value="1"/>
</dbReference>
<dbReference type="RefSeq" id="WP_051803249.1">
    <property type="nucleotide sequence ID" value="NZ_CP163433.1"/>
</dbReference>
<name>A0AB39NWZ2_9ACTN</name>
<dbReference type="AlphaFoldDB" id="A0AB39NWZ2"/>
<dbReference type="Gene3D" id="1.10.260.40">
    <property type="entry name" value="lambda repressor-like DNA-binding domains"/>
    <property type="match status" value="1"/>
</dbReference>
<dbReference type="SMART" id="SM00530">
    <property type="entry name" value="HTH_XRE"/>
    <property type="match status" value="1"/>
</dbReference>
<evidence type="ECO:0000313" key="2">
    <source>
        <dbReference type="EMBL" id="XDQ21996.1"/>
    </source>
</evidence>
<proteinExistence type="predicted"/>
<dbReference type="Pfam" id="PF13560">
    <property type="entry name" value="HTH_31"/>
    <property type="match status" value="1"/>
</dbReference>
<protein>
    <submittedName>
        <fullName evidence="2">Helix-turn-helix domain-containing protein</fullName>
    </submittedName>
</protein>
<dbReference type="GO" id="GO:0003677">
    <property type="term" value="F:DNA binding"/>
    <property type="evidence" value="ECO:0007669"/>
    <property type="project" value="InterPro"/>
</dbReference>
<organism evidence="2">
    <name type="scientific">Streptomyces sp. R17</name>
    <dbReference type="NCBI Taxonomy" id="3238626"/>
    <lineage>
        <taxon>Bacteria</taxon>
        <taxon>Bacillati</taxon>
        <taxon>Actinomycetota</taxon>
        <taxon>Actinomycetes</taxon>
        <taxon>Kitasatosporales</taxon>
        <taxon>Streptomycetaceae</taxon>
        <taxon>Streptomyces</taxon>
    </lineage>
</organism>
<evidence type="ECO:0000259" key="1">
    <source>
        <dbReference type="PROSITE" id="PS50943"/>
    </source>
</evidence>
<dbReference type="InterPro" id="IPR010982">
    <property type="entry name" value="Lambda_DNA-bd_dom_sf"/>
</dbReference>
<accession>A0AB39NWZ2</accession>